<dbReference type="PANTHER" id="PTHR11764:SF20">
    <property type="entry name" value="LANOSTEROL SYNTHASE"/>
    <property type="match status" value="1"/>
</dbReference>
<dbReference type="AlphaFoldDB" id="A0A4P9W728"/>
<keyword evidence="2" id="KW-0677">Repeat</keyword>
<feature type="non-terminal residue" evidence="4">
    <location>
        <position position="1"/>
    </location>
</feature>
<organism evidence="4 5">
    <name type="scientific">Blyttiomyces helicus</name>
    <dbReference type="NCBI Taxonomy" id="388810"/>
    <lineage>
        <taxon>Eukaryota</taxon>
        <taxon>Fungi</taxon>
        <taxon>Fungi incertae sedis</taxon>
        <taxon>Chytridiomycota</taxon>
        <taxon>Chytridiomycota incertae sedis</taxon>
        <taxon>Chytridiomycetes</taxon>
        <taxon>Chytridiomycetes incertae sedis</taxon>
        <taxon>Blyttiomyces</taxon>
    </lineage>
</organism>
<dbReference type="GO" id="GO:0016740">
    <property type="term" value="F:transferase activity"/>
    <property type="evidence" value="ECO:0007669"/>
    <property type="project" value="UniProtKB-KW"/>
</dbReference>
<dbReference type="OrthoDB" id="21502at2759"/>
<dbReference type="GO" id="GO:0005811">
    <property type="term" value="C:lipid droplet"/>
    <property type="evidence" value="ECO:0007669"/>
    <property type="project" value="InterPro"/>
</dbReference>
<name>A0A4P9W728_9FUNG</name>
<keyword evidence="4" id="KW-0808">Transferase</keyword>
<dbReference type="GO" id="GO:0006696">
    <property type="term" value="P:ergosterol biosynthetic process"/>
    <property type="evidence" value="ECO:0007669"/>
    <property type="project" value="TreeGrafter"/>
</dbReference>
<dbReference type="SUPFAM" id="SSF48239">
    <property type="entry name" value="Terpenoid cyclases/Protein prenyltransferases"/>
    <property type="match status" value="1"/>
</dbReference>
<evidence type="ECO:0000256" key="2">
    <source>
        <dbReference type="ARBA" id="ARBA00022737"/>
    </source>
</evidence>
<evidence type="ECO:0000313" key="5">
    <source>
        <dbReference type="Proteomes" id="UP000269721"/>
    </source>
</evidence>
<evidence type="ECO:0000256" key="1">
    <source>
        <dbReference type="ARBA" id="ARBA00009755"/>
    </source>
</evidence>
<keyword evidence="5" id="KW-1185">Reference proteome</keyword>
<dbReference type="Pfam" id="PF13243">
    <property type="entry name" value="SQHop_cyclase_C"/>
    <property type="match status" value="1"/>
</dbReference>
<evidence type="ECO:0000259" key="3">
    <source>
        <dbReference type="Pfam" id="PF13243"/>
    </source>
</evidence>
<dbReference type="PANTHER" id="PTHR11764">
    <property type="entry name" value="TERPENE CYCLASE/MUTASE FAMILY MEMBER"/>
    <property type="match status" value="1"/>
</dbReference>
<protein>
    <submittedName>
        <fullName evidence="4">Terpenoid cyclases/protein prenyltransferase alpha-alpha toroid</fullName>
    </submittedName>
</protein>
<gene>
    <name evidence="4" type="ORF">BDK51DRAFT_17837</name>
</gene>
<dbReference type="Gene3D" id="1.50.10.20">
    <property type="match status" value="1"/>
</dbReference>
<dbReference type="Proteomes" id="UP000269721">
    <property type="component" value="Unassembled WGS sequence"/>
</dbReference>
<dbReference type="InterPro" id="IPR018333">
    <property type="entry name" value="Squalene_cyclase"/>
</dbReference>
<feature type="domain" description="Squalene cyclase C-terminal" evidence="3">
    <location>
        <begin position="1"/>
        <end position="68"/>
    </location>
</feature>
<proteinExistence type="inferred from homology"/>
<evidence type="ECO:0000313" key="4">
    <source>
        <dbReference type="EMBL" id="RKO85946.1"/>
    </source>
</evidence>
<dbReference type="GO" id="GO:0000250">
    <property type="term" value="F:lanosterol synthase activity"/>
    <property type="evidence" value="ECO:0007669"/>
    <property type="project" value="TreeGrafter"/>
</dbReference>
<reference evidence="5" key="1">
    <citation type="journal article" date="2018" name="Nat. Microbiol.">
        <title>Leveraging single-cell genomics to expand the fungal tree of life.</title>
        <authorList>
            <person name="Ahrendt S.R."/>
            <person name="Quandt C.A."/>
            <person name="Ciobanu D."/>
            <person name="Clum A."/>
            <person name="Salamov A."/>
            <person name="Andreopoulos B."/>
            <person name="Cheng J.F."/>
            <person name="Woyke T."/>
            <person name="Pelin A."/>
            <person name="Henrissat B."/>
            <person name="Reynolds N.K."/>
            <person name="Benny G.L."/>
            <person name="Smith M.E."/>
            <person name="James T.Y."/>
            <person name="Grigoriev I.V."/>
        </authorList>
    </citation>
    <scope>NUCLEOTIDE SEQUENCE [LARGE SCALE GENOMIC DNA]</scope>
</reference>
<comment type="similarity">
    <text evidence="1">Belongs to the terpene cyclase/mutase family.</text>
</comment>
<dbReference type="EMBL" id="KZ998600">
    <property type="protein sequence ID" value="RKO85946.1"/>
    <property type="molecule type" value="Genomic_DNA"/>
</dbReference>
<dbReference type="GO" id="GO:0016104">
    <property type="term" value="P:triterpenoid biosynthetic process"/>
    <property type="evidence" value="ECO:0007669"/>
    <property type="project" value="InterPro"/>
</dbReference>
<dbReference type="InterPro" id="IPR032696">
    <property type="entry name" value="SQ_cyclase_C"/>
</dbReference>
<dbReference type="InterPro" id="IPR008930">
    <property type="entry name" value="Terpenoid_cyclase/PrenylTrfase"/>
</dbReference>
<sequence>TAWATLALLAARYPDPAPMRRAVRLIASRQLPDGRWNQEAIEGVFNRNAMIAYPNYKFSFSIWAIGRFVARFGDEAI</sequence>
<accession>A0A4P9W728</accession>